<keyword evidence="1" id="KW-0808">Transferase</keyword>
<keyword evidence="4" id="KW-0804">Transcription</keyword>
<organism evidence="6 7">
    <name type="scientific">Nocardioides taihuensis</name>
    <dbReference type="NCBI Taxonomy" id="1835606"/>
    <lineage>
        <taxon>Bacteria</taxon>
        <taxon>Bacillati</taxon>
        <taxon>Actinomycetota</taxon>
        <taxon>Actinomycetes</taxon>
        <taxon>Propionibacteriales</taxon>
        <taxon>Nocardioidaceae</taxon>
        <taxon>Nocardioides</taxon>
    </lineage>
</organism>
<dbReference type="SMART" id="SM01012">
    <property type="entry name" value="ANTAR"/>
    <property type="match status" value="1"/>
</dbReference>
<dbReference type="PROSITE" id="PS50921">
    <property type="entry name" value="ANTAR"/>
    <property type="match status" value="1"/>
</dbReference>
<dbReference type="Pfam" id="PF13185">
    <property type="entry name" value="GAF_2"/>
    <property type="match status" value="1"/>
</dbReference>
<accession>A0ABW0BH08</accession>
<evidence type="ECO:0000313" key="7">
    <source>
        <dbReference type="Proteomes" id="UP001596087"/>
    </source>
</evidence>
<keyword evidence="3" id="KW-0805">Transcription regulation</keyword>
<dbReference type="Gene3D" id="1.10.10.10">
    <property type="entry name" value="Winged helix-like DNA-binding domain superfamily/Winged helix DNA-binding domain"/>
    <property type="match status" value="1"/>
</dbReference>
<protein>
    <submittedName>
        <fullName evidence="6">ANTAR domain-containing protein</fullName>
    </submittedName>
</protein>
<dbReference type="InterPro" id="IPR005561">
    <property type="entry name" value="ANTAR"/>
</dbReference>
<gene>
    <name evidence="6" type="ORF">ACFPGP_07740</name>
</gene>
<feature type="domain" description="ANTAR" evidence="5">
    <location>
        <begin position="160"/>
        <end position="221"/>
    </location>
</feature>
<dbReference type="Gene3D" id="3.30.450.40">
    <property type="match status" value="1"/>
</dbReference>
<dbReference type="PIRSF" id="PIRSF036625">
    <property type="entry name" value="GAF_ANTAR"/>
    <property type="match status" value="1"/>
</dbReference>
<dbReference type="InterPro" id="IPR029016">
    <property type="entry name" value="GAF-like_dom_sf"/>
</dbReference>
<reference evidence="7" key="1">
    <citation type="journal article" date="2019" name="Int. J. Syst. Evol. Microbiol.">
        <title>The Global Catalogue of Microorganisms (GCM) 10K type strain sequencing project: providing services to taxonomists for standard genome sequencing and annotation.</title>
        <authorList>
            <consortium name="The Broad Institute Genomics Platform"/>
            <consortium name="The Broad Institute Genome Sequencing Center for Infectious Disease"/>
            <person name="Wu L."/>
            <person name="Ma J."/>
        </authorList>
    </citation>
    <scope>NUCLEOTIDE SEQUENCE [LARGE SCALE GENOMIC DNA]</scope>
    <source>
        <strain evidence="7">DFY41</strain>
    </source>
</reference>
<evidence type="ECO:0000259" key="5">
    <source>
        <dbReference type="PROSITE" id="PS50921"/>
    </source>
</evidence>
<dbReference type="EMBL" id="JBHSKD010000007">
    <property type="protein sequence ID" value="MFC5176560.1"/>
    <property type="molecule type" value="Genomic_DNA"/>
</dbReference>
<comment type="caution">
    <text evidence="6">The sequence shown here is derived from an EMBL/GenBank/DDBJ whole genome shotgun (WGS) entry which is preliminary data.</text>
</comment>
<dbReference type="SUPFAM" id="SSF55781">
    <property type="entry name" value="GAF domain-like"/>
    <property type="match status" value="1"/>
</dbReference>
<keyword evidence="2" id="KW-0418">Kinase</keyword>
<dbReference type="InterPro" id="IPR012074">
    <property type="entry name" value="GAF_ANTAR"/>
</dbReference>
<name>A0ABW0BH08_9ACTN</name>
<evidence type="ECO:0000256" key="2">
    <source>
        <dbReference type="ARBA" id="ARBA00022777"/>
    </source>
</evidence>
<dbReference type="InterPro" id="IPR036388">
    <property type="entry name" value="WH-like_DNA-bd_sf"/>
</dbReference>
<evidence type="ECO:0000256" key="4">
    <source>
        <dbReference type="ARBA" id="ARBA00023163"/>
    </source>
</evidence>
<keyword evidence="7" id="KW-1185">Reference proteome</keyword>
<proteinExistence type="predicted"/>
<dbReference type="Proteomes" id="UP001596087">
    <property type="component" value="Unassembled WGS sequence"/>
</dbReference>
<dbReference type="SMART" id="SM00065">
    <property type="entry name" value="GAF"/>
    <property type="match status" value="1"/>
</dbReference>
<evidence type="ECO:0000256" key="3">
    <source>
        <dbReference type="ARBA" id="ARBA00023015"/>
    </source>
</evidence>
<dbReference type="SUPFAM" id="SSF52172">
    <property type="entry name" value="CheY-like"/>
    <property type="match status" value="1"/>
</dbReference>
<dbReference type="InterPro" id="IPR003018">
    <property type="entry name" value="GAF"/>
</dbReference>
<sequence length="228" mass="25249">MKAPASFADQLAEAARSMQGWSSTQLTLEKVVLVAREIIQGCDLVGISIVHKNGIDTPVGSDETLNRIDELQFVFKEGPCFDALRMHEVVHSRDLADDNRWPRWGPLVAKEAGVVSIVSYRLYTTQDTLGAMNLYSFKPDAFDADDINNGQALAAHVGVALAASQNAENLELAISNRTMIGRAEGILMERFGMPPDQAFAVLRRVSQRRNVKLNRVAEELVRTRETPR</sequence>
<evidence type="ECO:0000256" key="1">
    <source>
        <dbReference type="ARBA" id="ARBA00022679"/>
    </source>
</evidence>
<dbReference type="Pfam" id="PF03861">
    <property type="entry name" value="ANTAR"/>
    <property type="match status" value="1"/>
</dbReference>
<dbReference type="InterPro" id="IPR011006">
    <property type="entry name" value="CheY-like_superfamily"/>
</dbReference>
<evidence type="ECO:0000313" key="6">
    <source>
        <dbReference type="EMBL" id="MFC5176560.1"/>
    </source>
</evidence>
<dbReference type="RefSeq" id="WP_378588970.1">
    <property type="nucleotide sequence ID" value="NZ_JBHSKD010000007.1"/>
</dbReference>